<evidence type="ECO:0000259" key="5">
    <source>
        <dbReference type="PROSITE" id="PS50110"/>
    </source>
</evidence>
<sequence length="224" mass="24554">MKEKIRIMLVEDSNEYRHVIQFAFRDEPGFELAGVFGTAEQALRSLKRQAARVTPDVVLLDLNLPGISGLEALPELIKLAPETKVLILTQSETEADVLGTIKMGASGYLLKSSSIQEIRSGIRTVAAGGASMDSRMALYLLKTFRKDPVLADNDSILSEREMEILQLISQGLARKEIADELDISHKTVANHIAHIFEKLNVPNSPAAINKAHEKGLLGGDDRRG</sequence>
<dbReference type="PROSITE" id="PS50110">
    <property type="entry name" value="RESPONSE_REGULATORY"/>
    <property type="match status" value="1"/>
</dbReference>
<keyword evidence="2 6" id="KW-0238">DNA-binding</keyword>
<name>A0A918TMM0_9BACT</name>
<dbReference type="InterPro" id="IPR011006">
    <property type="entry name" value="CheY-like_superfamily"/>
</dbReference>
<dbReference type="InterPro" id="IPR000792">
    <property type="entry name" value="Tscrpt_reg_LuxR_C"/>
</dbReference>
<dbReference type="PRINTS" id="PR00038">
    <property type="entry name" value="HTHLUXR"/>
</dbReference>
<evidence type="ECO:0000313" key="6">
    <source>
        <dbReference type="EMBL" id="GHC52780.1"/>
    </source>
</evidence>
<gene>
    <name evidence="6" type="ORF">GCM10007100_18940</name>
</gene>
<keyword evidence="1 3" id="KW-0597">Phosphoprotein</keyword>
<dbReference type="AlphaFoldDB" id="A0A918TMM0"/>
<dbReference type="RefSeq" id="WP_189569699.1">
    <property type="nucleotide sequence ID" value="NZ_BMXI01000007.1"/>
</dbReference>
<dbReference type="SMART" id="SM00448">
    <property type="entry name" value="REC"/>
    <property type="match status" value="1"/>
</dbReference>
<dbReference type="EMBL" id="BMXI01000007">
    <property type="protein sequence ID" value="GHC52780.1"/>
    <property type="molecule type" value="Genomic_DNA"/>
</dbReference>
<reference evidence="6" key="1">
    <citation type="journal article" date="2014" name="Int. J. Syst. Evol. Microbiol.">
        <title>Complete genome sequence of Corynebacterium casei LMG S-19264T (=DSM 44701T), isolated from a smear-ripened cheese.</title>
        <authorList>
            <consortium name="US DOE Joint Genome Institute (JGI-PGF)"/>
            <person name="Walter F."/>
            <person name="Albersmeier A."/>
            <person name="Kalinowski J."/>
            <person name="Ruckert C."/>
        </authorList>
    </citation>
    <scope>NUCLEOTIDE SEQUENCE</scope>
    <source>
        <strain evidence="6">KCTC 12988</strain>
    </source>
</reference>
<dbReference type="CDD" id="cd06170">
    <property type="entry name" value="LuxR_C_like"/>
    <property type="match status" value="1"/>
</dbReference>
<feature type="domain" description="HTH luxR-type" evidence="4">
    <location>
        <begin position="150"/>
        <end position="215"/>
    </location>
</feature>
<dbReference type="GO" id="GO:0003677">
    <property type="term" value="F:DNA binding"/>
    <property type="evidence" value="ECO:0007669"/>
    <property type="project" value="UniProtKB-KW"/>
</dbReference>
<dbReference type="PANTHER" id="PTHR43214">
    <property type="entry name" value="TWO-COMPONENT RESPONSE REGULATOR"/>
    <property type="match status" value="1"/>
</dbReference>
<dbReference type="Pfam" id="PF00072">
    <property type="entry name" value="Response_reg"/>
    <property type="match status" value="1"/>
</dbReference>
<evidence type="ECO:0000256" key="3">
    <source>
        <dbReference type="PROSITE-ProRule" id="PRU00169"/>
    </source>
</evidence>
<comment type="caution">
    <text evidence="6">The sequence shown here is derived from an EMBL/GenBank/DDBJ whole genome shotgun (WGS) entry which is preliminary data.</text>
</comment>
<reference evidence="6" key="2">
    <citation type="submission" date="2020-09" db="EMBL/GenBank/DDBJ databases">
        <authorList>
            <person name="Sun Q."/>
            <person name="Kim S."/>
        </authorList>
    </citation>
    <scope>NUCLEOTIDE SEQUENCE</scope>
    <source>
        <strain evidence="6">KCTC 12988</strain>
    </source>
</reference>
<keyword evidence="7" id="KW-1185">Reference proteome</keyword>
<evidence type="ECO:0000256" key="1">
    <source>
        <dbReference type="ARBA" id="ARBA00022553"/>
    </source>
</evidence>
<dbReference type="PROSITE" id="PS50043">
    <property type="entry name" value="HTH_LUXR_2"/>
    <property type="match status" value="1"/>
</dbReference>
<dbReference type="SUPFAM" id="SSF46894">
    <property type="entry name" value="C-terminal effector domain of the bipartite response regulators"/>
    <property type="match status" value="1"/>
</dbReference>
<dbReference type="InterPro" id="IPR039420">
    <property type="entry name" value="WalR-like"/>
</dbReference>
<organism evidence="6 7">
    <name type="scientific">Roseibacillus persicicus</name>
    <dbReference type="NCBI Taxonomy" id="454148"/>
    <lineage>
        <taxon>Bacteria</taxon>
        <taxon>Pseudomonadati</taxon>
        <taxon>Verrucomicrobiota</taxon>
        <taxon>Verrucomicrobiia</taxon>
        <taxon>Verrucomicrobiales</taxon>
        <taxon>Verrucomicrobiaceae</taxon>
        <taxon>Roseibacillus</taxon>
    </lineage>
</organism>
<dbReference type="CDD" id="cd17535">
    <property type="entry name" value="REC_NarL-like"/>
    <property type="match status" value="1"/>
</dbReference>
<protein>
    <submittedName>
        <fullName evidence="6">DNA-binding response regulator</fullName>
    </submittedName>
</protein>
<dbReference type="Gene3D" id="3.40.50.2300">
    <property type="match status" value="1"/>
</dbReference>
<evidence type="ECO:0000256" key="2">
    <source>
        <dbReference type="ARBA" id="ARBA00023125"/>
    </source>
</evidence>
<dbReference type="GO" id="GO:0006355">
    <property type="term" value="P:regulation of DNA-templated transcription"/>
    <property type="evidence" value="ECO:0007669"/>
    <property type="project" value="InterPro"/>
</dbReference>
<dbReference type="InterPro" id="IPR016032">
    <property type="entry name" value="Sig_transdc_resp-reg_C-effctor"/>
</dbReference>
<dbReference type="Proteomes" id="UP000644507">
    <property type="component" value="Unassembled WGS sequence"/>
</dbReference>
<evidence type="ECO:0000313" key="7">
    <source>
        <dbReference type="Proteomes" id="UP000644507"/>
    </source>
</evidence>
<proteinExistence type="predicted"/>
<dbReference type="GO" id="GO:0000160">
    <property type="term" value="P:phosphorelay signal transduction system"/>
    <property type="evidence" value="ECO:0007669"/>
    <property type="project" value="InterPro"/>
</dbReference>
<dbReference type="InterPro" id="IPR001789">
    <property type="entry name" value="Sig_transdc_resp-reg_receiver"/>
</dbReference>
<dbReference type="InterPro" id="IPR058245">
    <property type="entry name" value="NreC/VraR/RcsB-like_REC"/>
</dbReference>
<accession>A0A918TMM0</accession>
<evidence type="ECO:0000259" key="4">
    <source>
        <dbReference type="PROSITE" id="PS50043"/>
    </source>
</evidence>
<feature type="modified residue" description="4-aspartylphosphate" evidence="3">
    <location>
        <position position="61"/>
    </location>
</feature>
<dbReference type="SMART" id="SM00421">
    <property type="entry name" value="HTH_LUXR"/>
    <property type="match status" value="1"/>
</dbReference>
<dbReference type="Pfam" id="PF00196">
    <property type="entry name" value="GerE"/>
    <property type="match status" value="1"/>
</dbReference>
<feature type="domain" description="Response regulatory" evidence="5">
    <location>
        <begin position="6"/>
        <end position="126"/>
    </location>
</feature>
<dbReference type="SUPFAM" id="SSF52172">
    <property type="entry name" value="CheY-like"/>
    <property type="match status" value="1"/>
</dbReference>